<feature type="domain" description="ABC-2 type transporter transmembrane" evidence="7">
    <location>
        <begin position="25"/>
        <end position="375"/>
    </location>
</feature>
<dbReference type="Proteomes" id="UP000007089">
    <property type="component" value="Chromosome"/>
</dbReference>
<keyword evidence="4 6" id="KW-1133">Transmembrane helix</keyword>
<dbReference type="Pfam" id="PF12698">
    <property type="entry name" value="ABC2_membrane_3"/>
    <property type="match status" value="1"/>
</dbReference>
<evidence type="ECO:0000256" key="5">
    <source>
        <dbReference type="ARBA" id="ARBA00023136"/>
    </source>
</evidence>
<organism evidence="8 9">
    <name type="scientific">Anaeromyxobacter dehalogenans (strain ATCC BAA-258 / DSM 21875 / 2CP-1)</name>
    <dbReference type="NCBI Taxonomy" id="455488"/>
    <lineage>
        <taxon>Bacteria</taxon>
        <taxon>Pseudomonadati</taxon>
        <taxon>Myxococcota</taxon>
        <taxon>Myxococcia</taxon>
        <taxon>Myxococcales</taxon>
        <taxon>Cystobacterineae</taxon>
        <taxon>Anaeromyxobacteraceae</taxon>
        <taxon>Anaeromyxobacter</taxon>
    </lineage>
</organism>
<feature type="transmembrane region" description="Helical" evidence="6">
    <location>
        <begin position="235"/>
        <end position="257"/>
    </location>
</feature>
<protein>
    <submittedName>
        <fullName evidence="8">ABC-2 type transporter</fullName>
    </submittedName>
</protein>
<dbReference type="EMBL" id="CP001359">
    <property type="protein sequence ID" value="ACL66116.1"/>
    <property type="molecule type" value="Genomic_DNA"/>
</dbReference>
<feature type="transmembrane region" description="Helical" evidence="6">
    <location>
        <begin position="27"/>
        <end position="46"/>
    </location>
</feature>
<evidence type="ECO:0000256" key="1">
    <source>
        <dbReference type="ARBA" id="ARBA00004651"/>
    </source>
</evidence>
<feature type="transmembrane region" description="Helical" evidence="6">
    <location>
        <begin position="192"/>
        <end position="214"/>
    </location>
</feature>
<gene>
    <name evidence="8" type="ordered locus">A2cp1_2779</name>
</gene>
<dbReference type="Gene3D" id="3.40.1710.10">
    <property type="entry name" value="abc type-2 transporter like domain"/>
    <property type="match status" value="1"/>
</dbReference>
<accession>B8JE51</accession>
<dbReference type="KEGG" id="acp:A2cp1_2779"/>
<dbReference type="HOGENOM" id="CLU_039483_10_1_7"/>
<dbReference type="PANTHER" id="PTHR30294">
    <property type="entry name" value="MEMBRANE COMPONENT OF ABC TRANSPORTER YHHJ-RELATED"/>
    <property type="match status" value="1"/>
</dbReference>
<feature type="transmembrane region" description="Helical" evidence="6">
    <location>
        <begin position="269"/>
        <end position="293"/>
    </location>
</feature>
<evidence type="ECO:0000256" key="6">
    <source>
        <dbReference type="SAM" id="Phobius"/>
    </source>
</evidence>
<dbReference type="InterPro" id="IPR013525">
    <property type="entry name" value="ABC2_TM"/>
</dbReference>
<evidence type="ECO:0000259" key="7">
    <source>
        <dbReference type="Pfam" id="PF12698"/>
    </source>
</evidence>
<dbReference type="GO" id="GO:0005886">
    <property type="term" value="C:plasma membrane"/>
    <property type="evidence" value="ECO:0007669"/>
    <property type="project" value="UniProtKB-SubCell"/>
</dbReference>
<proteinExistence type="predicted"/>
<keyword evidence="3 6" id="KW-0812">Transmembrane</keyword>
<evidence type="ECO:0000313" key="8">
    <source>
        <dbReference type="EMBL" id="ACL66116.1"/>
    </source>
</evidence>
<dbReference type="PANTHER" id="PTHR30294:SF46">
    <property type="entry name" value="ABC TRANSPORTER PERMEASE"/>
    <property type="match status" value="1"/>
</dbReference>
<feature type="transmembrane region" description="Helical" evidence="6">
    <location>
        <begin position="300"/>
        <end position="318"/>
    </location>
</feature>
<evidence type="ECO:0000256" key="2">
    <source>
        <dbReference type="ARBA" id="ARBA00022475"/>
    </source>
</evidence>
<evidence type="ECO:0000313" key="9">
    <source>
        <dbReference type="Proteomes" id="UP000007089"/>
    </source>
</evidence>
<feature type="transmembrane region" description="Helical" evidence="6">
    <location>
        <begin position="360"/>
        <end position="378"/>
    </location>
</feature>
<keyword evidence="5 6" id="KW-0472">Membrane</keyword>
<dbReference type="AlphaFoldDB" id="B8JE51"/>
<dbReference type="RefSeq" id="WP_012633876.1">
    <property type="nucleotide sequence ID" value="NC_011891.1"/>
</dbReference>
<dbReference type="GO" id="GO:0140359">
    <property type="term" value="F:ABC-type transporter activity"/>
    <property type="evidence" value="ECO:0007669"/>
    <property type="project" value="InterPro"/>
</dbReference>
<name>B8JE51_ANAD2</name>
<keyword evidence="2" id="KW-1003">Cell membrane</keyword>
<sequence>MTAGAWLEVLRASVREERGRIFRERSILLVLIAIPLLYPVIVAYLYHAEDSRDRPALLLDLDGSALSRRLTLELEATPELRIDRRVASLDEGVAALRRDQAELLLVVPDDFSRRLKRGEQAQLAVWAGGANLYTWAIAYPAAVTVAGATGARVRTAAFLAKGVPPDVARARAAPIATGDRLLYHPTGSYGRYLAAGIFLVVLQQLVVVSLAFSAGARLEAGLPAAGREPFPLARLLGMAAAHAPFWLAGVAFVGLLLMPAMGWAGPSVLATAALLLAFAVAMVPVAIGLASLARDRMGTFQLLMFFSVPLFLASGFTWPPGQLPRAVEVATALFPATPALRALRVLVMKTGDLGAVAPQLAWLGALLVLHSALAALVVRRAAVARRLAALRRGAEPPSPASRSTP</sequence>
<keyword evidence="9" id="KW-1185">Reference proteome</keyword>
<evidence type="ECO:0000256" key="4">
    <source>
        <dbReference type="ARBA" id="ARBA00022989"/>
    </source>
</evidence>
<comment type="subcellular location">
    <subcellularLocation>
        <location evidence="1">Cell membrane</location>
        <topology evidence="1">Multi-pass membrane protein</topology>
    </subcellularLocation>
</comment>
<reference evidence="8" key="1">
    <citation type="submission" date="2009-01" db="EMBL/GenBank/DDBJ databases">
        <title>Complete sequence of Anaeromyxobacter dehalogenans 2CP-1.</title>
        <authorList>
            <consortium name="US DOE Joint Genome Institute"/>
            <person name="Lucas S."/>
            <person name="Copeland A."/>
            <person name="Lapidus A."/>
            <person name="Glavina del Rio T."/>
            <person name="Dalin E."/>
            <person name="Tice H."/>
            <person name="Bruce D."/>
            <person name="Goodwin L."/>
            <person name="Pitluck S."/>
            <person name="Saunders E."/>
            <person name="Brettin T."/>
            <person name="Detter J.C."/>
            <person name="Han C."/>
            <person name="Larimer F."/>
            <person name="Land M."/>
            <person name="Hauser L."/>
            <person name="Kyrpides N."/>
            <person name="Ovchinnikova G."/>
            <person name="Beliaev A.S."/>
            <person name="Richardson P."/>
        </authorList>
    </citation>
    <scope>NUCLEOTIDE SEQUENCE</scope>
    <source>
        <strain evidence="8">2CP-1</strain>
    </source>
</reference>
<dbReference type="InterPro" id="IPR051449">
    <property type="entry name" value="ABC-2_transporter_component"/>
</dbReference>
<evidence type="ECO:0000256" key="3">
    <source>
        <dbReference type="ARBA" id="ARBA00022692"/>
    </source>
</evidence>